<protein>
    <submittedName>
        <fullName evidence="2">Uncharacterized protein</fullName>
    </submittedName>
</protein>
<name>A0A4S8HYG9_9BACT</name>
<organism evidence="2 3">
    <name type="scientific">Niastella caeni</name>
    <dbReference type="NCBI Taxonomy" id="2569763"/>
    <lineage>
        <taxon>Bacteria</taxon>
        <taxon>Pseudomonadati</taxon>
        <taxon>Bacteroidota</taxon>
        <taxon>Chitinophagia</taxon>
        <taxon>Chitinophagales</taxon>
        <taxon>Chitinophagaceae</taxon>
        <taxon>Niastella</taxon>
    </lineage>
</organism>
<keyword evidence="3" id="KW-1185">Reference proteome</keyword>
<feature type="transmembrane region" description="Helical" evidence="1">
    <location>
        <begin position="7"/>
        <end position="26"/>
    </location>
</feature>
<dbReference type="EMBL" id="STFF01000004">
    <property type="protein sequence ID" value="THU38282.1"/>
    <property type="molecule type" value="Genomic_DNA"/>
</dbReference>
<keyword evidence="1" id="KW-0472">Membrane</keyword>
<dbReference type="Proteomes" id="UP000306918">
    <property type="component" value="Unassembled WGS sequence"/>
</dbReference>
<evidence type="ECO:0000313" key="2">
    <source>
        <dbReference type="EMBL" id="THU38282.1"/>
    </source>
</evidence>
<gene>
    <name evidence="2" type="ORF">FAM09_16530</name>
</gene>
<keyword evidence="1" id="KW-1133">Transmembrane helix</keyword>
<comment type="caution">
    <text evidence="2">The sequence shown here is derived from an EMBL/GenBank/DDBJ whole genome shotgun (WGS) entry which is preliminary data.</text>
</comment>
<evidence type="ECO:0000256" key="1">
    <source>
        <dbReference type="SAM" id="Phobius"/>
    </source>
</evidence>
<evidence type="ECO:0000313" key="3">
    <source>
        <dbReference type="Proteomes" id="UP000306918"/>
    </source>
</evidence>
<keyword evidence="1" id="KW-0812">Transmembrane</keyword>
<reference evidence="2 3" key="1">
    <citation type="submission" date="2019-04" db="EMBL/GenBank/DDBJ databases">
        <title>Niastella caeni sp. nov., isolated from activated sludge.</title>
        <authorList>
            <person name="Sheng M."/>
        </authorList>
    </citation>
    <scope>NUCLEOTIDE SEQUENCE [LARGE SCALE GENOMIC DNA]</scope>
    <source>
        <strain evidence="2 3">HX-2-15</strain>
    </source>
</reference>
<dbReference type="OrthoDB" id="9915318at2"/>
<dbReference type="RefSeq" id="WP_136578237.1">
    <property type="nucleotide sequence ID" value="NZ_STFF01000004.1"/>
</dbReference>
<proteinExistence type="predicted"/>
<sequence length="203" mass="22839">MNNTHRFLWLAVPAASSFVVILFIAATTLSTNGIHQSAGNNYRLHKTLDAKALQQWLVKNKSGKLILDIYPVKQTPNANKKDFDVLVVPRNKDGKPFTQTHKGTFEKGSANYAHFLHQKNMAAGAVQLGYQATIDEQKLKKGTKVEIFIDAMQPVFNKLYFSTYGQGQRFYSDSAPIGKCPPCLFDPQMAEILTQEYEKPTRK</sequence>
<dbReference type="AlphaFoldDB" id="A0A4S8HYG9"/>
<accession>A0A4S8HYG9</accession>